<dbReference type="KEGG" id="cthr:CTHT_0039290"/>
<proteinExistence type="predicted"/>
<dbReference type="STRING" id="759272.G0S3Y2"/>
<dbReference type="CDD" id="cd02440">
    <property type="entry name" value="AdoMet_MTases"/>
    <property type="match status" value="1"/>
</dbReference>
<evidence type="ECO:0000313" key="2">
    <source>
        <dbReference type="EMBL" id="EGS22044.1"/>
    </source>
</evidence>
<dbReference type="OrthoDB" id="8300214at2759"/>
<evidence type="ECO:0000256" key="1">
    <source>
        <dbReference type="SAM" id="MobiDB-lite"/>
    </source>
</evidence>
<evidence type="ECO:0000313" key="3">
    <source>
        <dbReference type="Proteomes" id="UP000008066"/>
    </source>
</evidence>
<dbReference type="SUPFAM" id="SSF53335">
    <property type="entry name" value="S-adenosyl-L-methionine-dependent methyltransferases"/>
    <property type="match status" value="1"/>
</dbReference>
<dbReference type="Pfam" id="PF02353">
    <property type="entry name" value="CMAS"/>
    <property type="match status" value="1"/>
</dbReference>
<dbReference type="Proteomes" id="UP000008066">
    <property type="component" value="Unassembled WGS sequence"/>
</dbReference>
<dbReference type="eggNOG" id="ENOG502QSMW">
    <property type="taxonomic scope" value="Eukaryota"/>
</dbReference>
<feature type="compositionally biased region" description="Basic and acidic residues" evidence="1">
    <location>
        <begin position="73"/>
        <end position="84"/>
    </location>
</feature>
<dbReference type="HOGENOM" id="CLU_026434_0_0_1"/>
<organism evidence="3">
    <name type="scientific">Chaetomium thermophilum (strain DSM 1495 / CBS 144.50 / IMI 039719)</name>
    <name type="common">Thermochaetoides thermophila</name>
    <dbReference type="NCBI Taxonomy" id="759272"/>
    <lineage>
        <taxon>Eukaryota</taxon>
        <taxon>Fungi</taxon>
        <taxon>Dikarya</taxon>
        <taxon>Ascomycota</taxon>
        <taxon>Pezizomycotina</taxon>
        <taxon>Sordariomycetes</taxon>
        <taxon>Sordariomycetidae</taxon>
        <taxon>Sordariales</taxon>
        <taxon>Chaetomiaceae</taxon>
        <taxon>Thermochaetoides</taxon>
    </lineage>
</organism>
<dbReference type="AlphaFoldDB" id="G0S3Y2"/>
<feature type="compositionally biased region" description="Low complexity" evidence="1">
    <location>
        <begin position="86"/>
        <end position="96"/>
    </location>
</feature>
<dbReference type="OMA" id="CLEGHEP"/>
<protein>
    <recommendedName>
        <fullName evidence="4">Cyclopropane-fatty-acyl-phospholipid synthase-like protein</fullName>
    </recommendedName>
</protein>
<dbReference type="EMBL" id="GL988041">
    <property type="protein sequence ID" value="EGS22044.1"/>
    <property type="molecule type" value="Genomic_DNA"/>
</dbReference>
<dbReference type="GeneID" id="18257967"/>
<dbReference type="RefSeq" id="XP_006694340.1">
    <property type="nucleotide sequence ID" value="XM_006694277.1"/>
</dbReference>
<keyword evidence="3" id="KW-1185">Reference proteome</keyword>
<accession>G0S3Y2</accession>
<feature type="region of interest" description="Disordered" evidence="1">
    <location>
        <begin position="73"/>
        <end position="114"/>
    </location>
</feature>
<dbReference type="PANTHER" id="PTHR43667:SF2">
    <property type="entry name" value="FATTY ACID C-METHYL TRANSFERASE"/>
    <property type="match status" value="1"/>
</dbReference>
<dbReference type="InterPro" id="IPR029063">
    <property type="entry name" value="SAM-dependent_MTases_sf"/>
</dbReference>
<dbReference type="PANTHER" id="PTHR43667">
    <property type="entry name" value="CYCLOPROPANE-FATTY-ACYL-PHOSPHOLIPID SYNTHASE"/>
    <property type="match status" value="1"/>
</dbReference>
<evidence type="ECO:0008006" key="4">
    <source>
        <dbReference type="Google" id="ProtNLM"/>
    </source>
</evidence>
<reference evidence="2 3" key="1">
    <citation type="journal article" date="2011" name="Cell">
        <title>Insight into structure and assembly of the nuclear pore complex by utilizing the genome of a eukaryotic thermophile.</title>
        <authorList>
            <person name="Amlacher S."/>
            <person name="Sarges P."/>
            <person name="Flemming D."/>
            <person name="van Noort V."/>
            <person name="Kunze R."/>
            <person name="Devos D.P."/>
            <person name="Arumugam M."/>
            <person name="Bork P."/>
            <person name="Hurt E."/>
        </authorList>
    </citation>
    <scope>NUCLEOTIDE SEQUENCE [LARGE SCALE GENOMIC DNA]</scope>
    <source>
        <strain evidence="3">DSM 1495 / CBS 144.50 / IMI 039719</strain>
    </source>
</reference>
<sequence length="496" mass="55887">MTALLWTSICDLAKMAVLSRLSNIETGALIVIDQTEGRKYVFGQPIEDGEEVDCHCHNNGRISCLEGHEPHIEVNDNGLTHDEDSSPAASPNNNDSLPTAGADNAPKTTNLHKPPTTTLIIRSLTVYPLLLLQTDHGFASSYLLSYLDVRPSLTAFFRLFILNRDTLHNGTTLPSQVLNRLLGGVKQAWDVVTKLLGTQKGELARARRDVRRHYDLGNELFAAFLSKDMTYSCPIWEANPPLGREETLEEAQDRKIKHIISLARLKPTDHVLEIGSGWGSFAITAAKTVGCRVTSLTLSREQKAWTDQKIADAELGHLVEVLLMDYRELELPESEEERFDKVVSIEMIEAVGEKGLRGFFERVDALVKRRGGIVVLQGIVMPEGRHEEYSKREDFINRYIFPGGYLPSTTQLINHITAASTGTLIIERIENIGGHYARTLRLWRERFLANFDSKIKPALTRENPNWTEGDVEVFRRKWEYYFSYCEAGFMTKTLGT</sequence>
<dbReference type="Gene3D" id="3.40.50.150">
    <property type="entry name" value="Vaccinia Virus protein VP39"/>
    <property type="match status" value="1"/>
</dbReference>
<dbReference type="InterPro" id="IPR050723">
    <property type="entry name" value="CFA/CMAS"/>
</dbReference>
<name>G0S3Y2_CHATD</name>
<gene>
    <name evidence="2" type="ORF">CTHT_0039290</name>
</gene>